<comment type="caution">
    <text evidence="2">The sequence shown here is derived from an EMBL/GenBank/DDBJ whole genome shotgun (WGS) entry which is preliminary data.</text>
</comment>
<dbReference type="InterPro" id="IPR029058">
    <property type="entry name" value="AB_hydrolase_fold"/>
</dbReference>
<proteinExistence type="predicted"/>
<gene>
    <name evidence="2" type="ORF">GCM10010393_46080</name>
</gene>
<reference evidence="2 3" key="1">
    <citation type="journal article" date="2019" name="Int. J. Syst. Evol. Microbiol.">
        <title>The Global Catalogue of Microorganisms (GCM) 10K type strain sequencing project: providing services to taxonomists for standard genome sequencing and annotation.</title>
        <authorList>
            <consortium name="The Broad Institute Genomics Platform"/>
            <consortium name="The Broad Institute Genome Sequencing Center for Infectious Disease"/>
            <person name="Wu L."/>
            <person name="Ma J."/>
        </authorList>
    </citation>
    <scope>NUCLEOTIDE SEQUENCE [LARGE SCALE GENOMIC DNA]</scope>
    <source>
        <strain evidence="2 3">JCM 5062</strain>
    </source>
</reference>
<organism evidence="2 3">
    <name type="scientific">Streptomyces gobitricini</name>
    <dbReference type="NCBI Taxonomy" id="68211"/>
    <lineage>
        <taxon>Bacteria</taxon>
        <taxon>Bacillati</taxon>
        <taxon>Actinomycetota</taxon>
        <taxon>Actinomycetes</taxon>
        <taxon>Kitasatosporales</taxon>
        <taxon>Streptomycetaceae</taxon>
        <taxon>Streptomyces</taxon>
    </lineage>
</organism>
<dbReference type="EMBL" id="BAAASR010000026">
    <property type="protein sequence ID" value="GAA2508043.1"/>
    <property type="molecule type" value="Genomic_DNA"/>
</dbReference>
<name>A0ABN3MVZ1_9ACTN</name>
<feature type="region of interest" description="Disordered" evidence="1">
    <location>
        <begin position="85"/>
        <end position="104"/>
    </location>
</feature>
<dbReference type="Proteomes" id="UP001499942">
    <property type="component" value="Unassembled WGS sequence"/>
</dbReference>
<protein>
    <recommendedName>
        <fullName evidence="4">Thioesterase</fullName>
    </recommendedName>
</protein>
<dbReference type="SUPFAM" id="SSF53474">
    <property type="entry name" value="alpha/beta-Hydrolases"/>
    <property type="match status" value="1"/>
</dbReference>
<evidence type="ECO:0000313" key="3">
    <source>
        <dbReference type="Proteomes" id="UP001499942"/>
    </source>
</evidence>
<dbReference type="RefSeq" id="WP_344364328.1">
    <property type="nucleotide sequence ID" value="NZ_BAAASR010000026.1"/>
</dbReference>
<sequence>MVARYEYREDTPLTVPVTLVNGVDDPQVKKAAVEPWARECVGEPAQHWVDGGHFSFEGDPGAVTGLLGSLVRVWRVATASTRPATLNLSEPGHATVTRPRGEPP</sequence>
<evidence type="ECO:0000313" key="2">
    <source>
        <dbReference type="EMBL" id="GAA2508043.1"/>
    </source>
</evidence>
<evidence type="ECO:0008006" key="4">
    <source>
        <dbReference type="Google" id="ProtNLM"/>
    </source>
</evidence>
<evidence type="ECO:0000256" key="1">
    <source>
        <dbReference type="SAM" id="MobiDB-lite"/>
    </source>
</evidence>
<accession>A0ABN3MVZ1</accession>
<keyword evidence="3" id="KW-1185">Reference proteome</keyword>
<dbReference type="Gene3D" id="3.40.50.1820">
    <property type="entry name" value="alpha/beta hydrolase"/>
    <property type="match status" value="1"/>
</dbReference>